<sequence length="101" mass="11105">MDGVSDKAFGALGQFPIIQSAVAVLILLGGVCLIFRASKDKAAPREPVPPWLMMGPLHDMMAAVHDLAEESRRANDLLRECRDALLACKTALELMRNEFLR</sequence>
<protein>
    <submittedName>
        <fullName evidence="2">Uncharacterized protein</fullName>
    </submittedName>
</protein>
<dbReference type="Proteomes" id="UP000001953">
    <property type="component" value="Chromosome"/>
</dbReference>
<evidence type="ECO:0000256" key="1">
    <source>
        <dbReference type="SAM" id="Phobius"/>
    </source>
</evidence>
<dbReference type="OrthoDB" id="9849527at2"/>
<evidence type="ECO:0000313" key="2">
    <source>
        <dbReference type="EMBL" id="ABE63433.1"/>
    </source>
</evidence>
<dbReference type="HOGENOM" id="CLU_2303034_0_0_5"/>
<dbReference type="AlphaFoldDB" id="Q1QK14"/>
<keyword evidence="3" id="KW-1185">Reference proteome</keyword>
<proteinExistence type="predicted"/>
<name>Q1QK14_NITHX</name>
<keyword evidence="1" id="KW-0812">Transmembrane</keyword>
<dbReference type="eggNOG" id="ENOG5030YFS">
    <property type="taxonomic scope" value="Bacteria"/>
</dbReference>
<keyword evidence="1" id="KW-0472">Membrane</keyword>
<gene>
    <name evidence="2" type="ordered locus">Nham_2653</name>
</gene>
<keyword evidence="1" id="KW-1133">Transmembrane helix</keyword>
<dbReference type="EMBL" id="CP000319">
    <property type="protein sequence ID" value="ABE63433.1"/>
    <property type="molecule type" value="Genomic_DNA"/>
</dbReference>
<feature type="transmembrane region" description="Helical" evidence="1">
    <location>
        <begin position="12"/>
        <end position="35"/>
    </location>
</feature>
<dbReference type="KEGG" id="nha:Nham_2653"/>
<organism evidence="2 3">
    <name type="scientific">Nitrobacter hamburgensis (strain DSM 10229 / NCIMB 13809 / X14)</name>
    <dbReference type="NCBI Taxonomy" id="323097"/>
    <lineage>
        <taxon>Bacteria</taxon>
        <taxon>Pseudomonadati</taxon>
        <taxon>Pseudomonadota</taxon>
        <taxon>Alphaproteobacteria</taxon>
        <taxon>Hyphomicrobiales</taxon>
        <taxon>Nitrobacteraceae</taxon>
        <taxon>Nitrobacter</taxon>
    </lineage>
</organism>
<reference evidence="2 3" key="1">
    <citation type="submission" date="2006-03" db="EMBL/GenBank/DDBJ databases">
        <title>Complete sequence of chromosome of Nitrobacter hamburgensis X14.</title>
        <authorList>
            <consortium name="US DOE Joint Genome Institute"/>
            <person name="Copeland A."/>
            <person name="Lucas S."/>
            <person name="Lapidus A."/>
            <person name="Barry K."/>
            <person name="Detter J.C."/>
            <person name="Glavina del Rio T."/>
            <person name="Hammon N."/>
            <person name="Israni S."/>
            <person name="Dalin E."/>
            <person name="Tice H."/>
            <person name="Pitluck S."/>
            <person name="Chain P."/>
            <person name="Malfatti S."/>
            <person name="Shin M."/>
            <person name="Vergez L."/>
            <person name="Schmutz J."/>
            <person name="Larimer F."/>
            <person name="Land M."/>
            <person name="Hauser L."/>
            <person name="Kyrpides N."/>
            <person name="Ivanova N."/>
            <person name="Ward B."/>
            <person name="Arp D."/>
            <person name="Klotz M."/>
            <person name="Stein L."/>
            <person name="O'Mullan G."/>
            <person name="Starkenburg S."/>
            <person name="Sayavedra L."/>
            <person name="Poret-Peterson A.T."/>
            <person name="Gentry M.E."/>
            <person name="Bruce D."/>
            <person name="Richardson P."/>
        </authorList>
    </citation>
    <scope>NUCLEOTIDE SEQUENCE [LARGE SCALE GENOMIC DNA]</scope>
    <source>
        <strain evidence="3">DSM 10229 / NCIMB 13809 / X14</strain>
    </source>
</reference>
<accession>Q1QK14</accession>
<evidence type="ECO:0000313" key="3">
    <source>
        <dbReference type="Proteomes" id="UP000001953"/>
    </source>
</evidence>
<dbReference type="RefSeq" id="WP_011511099.1">
    <property type="nucleotide sequence ID" value="NC_007964.1"/>
</dbReference>